<dbReference type="InterPro" id="IPR021538">
    <property type="entry name" value="Syntaxin-5_N"/>
</dbReference>
<dbReference type="Pfam" id="PF11416">
    <property type="entry name" value="Syntaxin-5_N"/>
    <property type="match status" value="1"/>
</dbReference>
<dbReference type="Proteomes" id="UP001418222">
    <property type="component" value="Unassembled WGS sequence"/>
</dbReference>
<accession>A0AAP0G862</accession>
<protein>
    <recommendedName>
        <fullName evidence="1">Syntaxin-5 N-terminal Sly1p-binding domain-containing protein</fullName>
    </recommendedName>
</protein>
<dbReference type="EMBL" id="JBBWWQ010000007">
    <property type="protein sequence ID" value="KAK8943214.1"/>
    <property type="molecule type" value="Genomic_DNA"/>
</dbReference>
<sequence>MHPRSGQYYYRDRTQEFLTIAERLRKSLSSSPHAQSSINVGSKPEGLKSAVNIQSEFNAGALRIGLGI</sequence>
<organism evidence="2 3">
    <name type="scientific">Platanthera zijinensis</name>
    <dbReference type="NCBI Taxonomy" id="2320716"/>
    <lineage>
        <taxon>Eukaryota</taxon>
        <taxon>Viridiplantae</taxon>
        <taxon>Streptophyta</taxon>
        <taxon>Embryophyta</taxon>
        <taxon>Tracheophyta</taxon>
        <taxon>Spermatophyta</taxon>
        <taxon>Magnoliopsida</taxon>
        <taxon>Liliopsida</taxon>
        <taxon>Asparagales</taxon>
        <taxon>Orchidaceae</taxon>
        <taxon>Orchidoideae</taxon>
        <taxon>Orchideae</taxon>
        <taxon>Orchidinae</taxon>
        <taxon>Platanthera</taxon>
    </lineage>
</organism>
<evidence type="ECO:0000259" key="1">
    <source>
        <dbReference type="Pfam" id="PF11416"/>
    </source>
</evidence>
<evidence type="ECO:0000313" key="2">
    <source>
        <dbReference type="EMBL" id="KAK8943214.1"/>
    </source>
</evidence>
<keyword evidence="3" id="KW-1185">Reference proteome</keyword>
<reference evidence="2 3" key="1">
    <citation type="journal article" date="2022" name="Nat. Plants">
        <title>Genomes of leafy and leafless Platanthera orchids illuminate the evolution of mycoheterotrophy.</title>
        <authorList>
            <person name="Li M.H."/>
            <person name="Liu K.W."/>
            <person name="Li Z."/>
            <person name="Lu H.C."/>
            <person name="Ye Q.L."/>
            <person name="Zhang D."/>
            <person name="Wang J.Y."/>
            <person name="Li Y.F."/>
            <person name="Zhong Z.M."/>
            <person name="Liu X."/>
            <person name="Yu X."/>
            <person name="Liu D.K."/>
            <person name="Tu X.D."/>
            <person name="Liu B."/>
            <person name="Hao Y."/>
            <person name="Liao X.Y."/>
            <person name="Jiang Y.T."/>
            <person name="Sun W.H."/>
            <person name="Chen J."/>
            <person name="Chen Y.Q."/>
            <person name="Ai Y."/>
            <person name="Zhai J.W."/>
            <person name="Wu S.S."/>
            <person name="Zhou Z."/>
            <person name="Hsiao Y.Y."/>
            <person name="Wu W.L."/>
            <person name="Chen Y.Y."/>
            <person name="Lin Y.F."/>
            <person name="Hsu J.L."/>
            <person name="Li C.Y."/>
            <person name="Wang Z.W."/>
            <person name="Zhao X."/>
            <person name="Zhong W.Y."/>
            <person name="Ma X.K."/>
            <person name="Ma L."/>
            <person name="Huang J."/>
            <person name="Chen G.Z."/>
            <person name="Huang M.Z."/>
            <person name="Huang L."/>
            <person name="Peng D.H."/>
            <person name="Luo Y.B."/>
            <person name="Zou S.Q."/>
            <person name="Chen S.P."/>
            <person name="Lan S."/>
            <person name="Tsai W.C."/>
            <person name="Van de Peer Y."/>
            <person name="Liu Z.J."/>
        </authorList>
    </citation>
    <scope>NUCLEOTIDE SEQUENCE [LARGE SCALE GENOMIC DNA]</scope>
    <source>
        <strain evidence="2">Lor287</strain>
    </source>
</reference>
<gene>
    <name evidence="2" type="ORF">KSP39_PZI009648</name>
</gene>
<dbReference type="AlphaFoldDB" id="A0AAP0G862"/>
<evidence type="ECO:0000313" key="3">
    <source>
        <dbReference type="Proteomes" id="UP001418222"/>
    </source>
</evidence>
<proteinExistence type="predicted"/>
<name>A0AAP0G862_9ASPA</name>
<comment type="caution">
    <text evidence="2">The sequence shown here is derived from an EMBL/GenBank/DDBJ whole genome shotgun (WGS) entry which is preliminary data.</text>
</comment>
<feature type="domain" description="Syntaxin-5 N-terminal Sly1p-binding" evidence="1">
    <location>
        <begin position="11"/>
        <end position="26"/>
    </location>
</feature>